<gene>
    <name evidence="2" type="ORF">J4Q44_G00234770</name>
</gene>
<comment type="caution">
    <text evidence="2">The sequence shown here is derived from an EMBL/GenBank/DDBJ whole genome shotgun (WGS) entry which is preliminary data.</text>
</comment>
<evidence type="ECO:0000313" key="2">
    <source>
        <dbReference type="EMBL" id="KAK6306552.1"/>
    </source>
</evidence>
<dbReference type="AlphaFoldDB" id="A0AAN8LDV9"/>
<dbReference type="EMBL" id="JAGTTL010000021">
    <property type="protein sequence ID" value="KAK6306552.1"/>
    <property type="molecule type" value="Genomic_DNA"/>
</dbReference>
<feature type="compositionally biased region" description="Polar residues" evidence="1">
    <location>
        <begin position="16"/>
        <end position="26"/>
    </location>
</feature>
<name>A0AAN8LDV9_9TELE</name>
<feature type="region of interest" description="Disordered" evidence="1">
    <location>
        <begin position="1"/>
        <end position="30"/>
    </location>
</feature>
<proteinExistence type="predicted"/>
<evidence type="ECO:0000313" key="3">
    <source>
        <dbReference type="Proteomes" id="UP001356427"/>
    </source>
</evidence>
<dbReference type="Proteomes" id="UP001356427">
    <property type="component" value="Unassembled WGS sequence"/>
</dbReference>
<accession>A0AAN8LDV9</accession>
<keyword evidence="3" id="KW-1185">Reference proteome</keyword>
<sequence>MARPASSGGSLDQLEQDSGGQMTNKQYRLDTKKLMTLKRRCEKSQDNNLPLYQSDSEHLTAPPKHTICK</sequence>
<reference evidence="2 3" key="1">
    <citation type="submission" date="2021-04" db="EMBL/GenBank/DDBJ databases">
        <authorList>
            <person name="De Guttry C."/>
            <person name="Zahm M."/>
            <person name="Klopp C."/>
            <person name="Cabau C."/>
            <person name="Louis A."/>
            <person name="Berthelot C."/>
            <person name="Parey E."/>
            <person name="Roest Crollius H."/>
            <person name="Montfort J."/>
            <person name="Robinson-Rechavi M."/>
            <person name="Bucao C."/>
            <person name="Bouchez O."/>
            <person name="Gislard M."/>
            <person name="Lluch J."/>
            <person name="Milhes M."/>
            <person name="Lampietro C."/>
            <person name="Lopez Roques C."/>
            <person name="Donnadieu C."/>
            <person name="Braasch I."/>
            <person name="Desvignes T."/>
            <person name="Postlethwait J."/>
            <person name="Bobe J."/>
            <person name="Wedekind C."/>
            <person name="Guiguen Y."/>
        </authorList>
    </citation>
    <scope>NUCLEOTIDE SEQUENCE [LARGE SCALE GENOMIC DNA]</scope>
    <source>
        <strain evidence="2">Cs_M1</strain>
        <tissue evidence="2">Blood</tissue>
    </source>
</reference>
<feature type="region of interest" description="Disordered" evidence="1">
    <location>
        <begin position="45"/>
        <end position="69"/>
    </location>
</feature>
<organism evidence="2 3">
    <name type="scientific">Coregonus suidteri</name>
    <dbReference type="NCBI Taxonomy" id="861788"/>
    <lineage>
        <taxon>Eukaryota</taxon>
        <taxon>Metazoa</taxon>
        <taxon>Chordata</taxon>
        <taxon>Craniata</taxon>
        <taxon>Vertebrata</taxon>
        <taxon>Euteleostomi</taxon>
        <taxon>Actinopterygii</taxon>
        <taxon>Neopterygii</taxon>
        <taxon>Teleostei</taxon>
        <taxon>Protacanthopterygii</taxon>
        <taxon>Salmoniformes</taxon>
        <taxon>Salmonidae</taxon>
        <taxon>Coregoninae</taxon>
        <taxon>Coregonus</taxon>
    </lineage>
</organism>
<protein>
    <submittedName>
        <fullName evidence="2">Uncharacterized protein</fullName>
    </submittedName>
</protein>
<evidence type="ECO:0000256" key="1">
    <source>
        <dbReference type="SAM" id="MobiDB-lite"/>
    </source>
</evidence>